<evidence type="ECO:0000313" key="4">
    <source>
        <dbReference type="Proteomes" id="UP000525432"/>
    </source>
</evidence>
<sequence>MFKGKELTKNLVKRESIDPLTRWPEKTKSFLFLFWYRYQHRFTWKVWAALFVVVFGGVGFLATWQLLNMQKSPNCPKIFWPIASASLRLYCAQLSADSRTVAGLLEAIALVEALPEDHPLRSQVNQQVEEWARDILNLAEKDYQAGNLEQAITKARQIPSNMAVAAIIEERITKWQGTWTEGNEILSKLEENLRASNWNQSFRLAVDLLNLNNEYWATVKYNEAIAKITVAREDSSKLDNAFNLFARGGLNNWFKVIEEARKIQASSYAYQEAQKLIGKTEDKLKEYAERLIEQKQWQALRDLANESPKDLKIKADITDWSLLSEAALDAETGTVDGLEAGILGLEQIDASRPLHQTALAMKERWQLQVQDVKILSEARDLAQAGTIEQYSAAIAKAGEVPQNNPLWSQAQQEIGSWNRQIQVIEDRPILERAREIAIPGDINSLSSAIIQARAIGKNRALYRDAQREIGDWQVRIERMEDQPILDQAQALANLKDYSTAIETANQIPPGRALSSEVSQNIRRWRRELRSRQNLQQANQLAATGSAEGLTRAIALVTNISTQTDAGVQRTELLERWSYQLLSLATDQANNGRYLEAIRLAESVSPESTAYSSARSQMQGWRNILQPPAPPPIVESTPPSPESPMETPSPGQ</sequence>
<feature type="region of interest" description="Disordered" evidence="1">
    <location>
        <begin position="610"/>
        <end position="651"/>
    </location>
</feature>
<dbReference type="Proteomes" id="UP000525432">
    <property type="component" value="Unassembled WGS sequence"/>
</dbReference>
<feature type="compositionally biased region" description="Pro residues" evidence="1">
    <location>
        <begin position="626"/>
        <end position="641"/>
    </location>
</feature>
<feature type="compositionally biased region" description="Low complexity" evidence="1">
    <location>
        <begin position="642"/>
        <end position="651"/>
    </location>
</feature>
<organism evidence="3 4">
    <name type="scientific">Microcystis aeruginosa BLCC-F158</name>
    <dbReference type="NCBI Taxonomy" id="2755316"/>
    <lineage>
        <taxon>Bacteria</taxon>
        <taxon>Bacillati</taxon>
        <taxon>Cyanobacteriota</taxon>
        <taxon>Cyanophyceae</taxon>
        <taxon>Oscillatoriophycideae</taxon>
        <taxon>Chroococcales</taxon>
        <taxon>Microcystaceae</taxon>
        <taxon>Microcystis</taxon>
    </lineage>
</organism>
<feature type="transmembrane region" description="Helical" evidence="2">
    <location>
        <begin position="46"/>
        <end position="67"/>
    </location>
</feature>
<keyword evidence="2" id="KW-0812">Transmembrane</keyword>
<accession>A0A841V1J4</accession>
<evidence type="ECO:0000256" key="2">
    <source>
        <dbReference type="SAM" id="Phobius"/>
    </source>
</evidence>
<evidence type="ECO:0000313" key="3">
    <source>
        <dbReference type="EMBL" id="MBC1196075.1"/>
    </source>
</evidence>
<name>A0A841V1J4_MICAE</name>
<evidence type="ECO:0000256" key="1">
    <source>
        <dbReference type="SAM" id="MobiDB-lite"/>
    </source>
</evidence>
<dbReference type="RefSeq" id="WP_185239925.1">
    <property type="nucleotide sequence ID" value="NZ_JACEGC010000057.1"/>
</dbReference>
<gene>
    <name evidence="3" type="ORF">H0901_12590</name>
</gene>
<dbReference type="AlphaFoldDB" id="A0A841V1J4"/>
<feature type="compositionally biased region" description="Polar residues" evidence="1">
    <location>
        <begin position="610"/>
        <end position="619"/>
    </location>
</feature>
<keyword evidence="2" id="KW-1133">Transmembrane helix</keyword>
<keyword evidence="2" id="KW-0472">Membrane</keyword>
<proteinExistence type="predicted"/>
<reference evidence="3 4" key="1">
    <citation type="submission" date="2020-07" db="EMBL/GenBank/DDBJ databases">
        <title>Genomes of two Microcystis aeruginosa (Cyanobacteria) strains from Florida (USA) with disparate toxicogenic potential.</title>
        <authorList>
            <person name="Lefler F.W."/>
            <person name="Barbosa M."/>
            <person name="Berthold D.E."/>
            <person name="Laughinghouse H.D. IV."/>
        </authorList>
    </citation>
    <scope>NUCLEOTIDE SEQUENCE [LARGE SCALE GENOMIC DNA]</scope>
    <source>
        <strain evidence="3 4">BLCCF158</strain>
    </source>
</reference>
<protein>
    <submittedName>
        <fullName evidence="3">Chromosome segregation ATPase</fullName>
    </submittedName>
</protein>
<comment type="caution">
    <text evidence="3">The sequence shown here is derived from an EMBL/GenBank/DDBJ whole genome shotgun (WGS) entry which is preliminary data.</text>
</comment>
<dbReference type="EMBL" id="JACEGC010000057">
    <property type="protein sequence ID" value="MBC1196075.1"/>
    <property type="molecule type" value="Genomic_DNA"/>
</dbReference>